<organism evidence="2 3">
    <name type="scientific">Ceutorhynchus assimilis</name>
    <name type="common">cabbage seed weevil</name>
    <dbReference type="NCBI Taxonomy" id="467358"/>
    <lineage>
        <taxon>Eukaryota</taxon>
        <taxon>Metazoa</taxon>
        <taxon>Ecdysozoa</taxon>
        <taxon>Arthropoda</taxon>
        <taxon>Hexapoda</taxon>
        <taxon>Insecta</taxon>
        <taxon>Pterygota</taxon>
        <taxon>Neoptera</taxon>
        <taxon>Endopterygota</taxon>
        <taxon>Coleoptera</taxon>
        <taxon>Polyphaga</taxon>
        <taxon>Cucujiformia</taxon>
        <taxon>Curculionidae</taxon>
        <taxon>Ceutorhynchinae</taxon>
        <taxon>Ceutorhynchus</taxon>
    </lineage>
</organism>
<dbReference type="EMBL" id="OU892285">
    <property type="protein sequence ID" value="CAG9773520.1"/>
    <property type="molecule type" value="Genomic_DNA"/>
</dbReference>
<keyword evidence="3" id="KW-1185">Reference proteome</keyword>
<proteinExistence type="predicted"/>
<evidence type="ECO:0000313" key="2">
    <source>
        <dbReference type="EMBL" id="CAG9773520.1"/>
    </source>
</evidence>
<feature type="domain" description="Double jelly roll-like" evidence="1">
    <location>
        <begin position="2"/>
        <end position="79"/>
    </location>
</feature>
<dbReference type="InterPro" id="IPR049512">
    <property type="entry name" value="DJR-like_dom"/>
</dbReference>
<dbReference type="OrthoDB" id="6761856at2759"/>
<sequence length="81" mass="9461">MKQELVLIRASNDLDAVLFKDDLETKVVTDQTTMISFDKLYWKIPHITVDIPQQLALSKILESNKEIFLGFRTWEIVEYSS</sequence>
<dbReference type="AlphaFoldDB" id="A0A9N9QSE0"/>
<name>A0A9N9QSE0_9CUCU</name>
<dbReference type="Pfam" id="PF21738">
    <property type="entry name" value="DJR-like_dom"/>
    <property type="match status" value="1"/>
</dbReference>
<gene>
    <name evidence="2" type="ORF">CEUTPL_LOCUS13910</name>
</gene>
<evidence type="ECO:0000259" key="1">
    <source>
        <dbReference type="Pfam" id="PF21738"/>
    </source>
</evidence>
<reference evidence="2" key="1">
    <citation type="submission" date="2022-01" db="EMBL/GenBank/DDBJ databases">
        <authorList>
            <person name="King R."/>
        </authorList>
    </citation>
    <scope>NUCLEOTIDE SEQUENCE</scope>
</reference>
<accession>A0A9N9QSE0</accession>
<protein>
    <recommendedName>
        <fullName evidence="1">Double jelly roll-like domain-containing protein</fullName>
    </recommendedName>
</protein>
<evidence type="ECO:0000313" key="3">
    <source>
        <dbReference type="Proteomes" id="UP001152799"/>
    </source>
</evidence>
<dbReference type="Proteomes" id="UP001152799">
    <property type="component" value="Chromosome 9"/>
</dbReference>